<evidence type="ECO:0000313" key="2">
    <source>
        <dbReference type="EMBL" id="MPC99315.1"/>
    </source>
</evidence>
<feature type="compositionally biased region" description="Basic and acidic residues" evidence="1">
    <location>
        <begin position="1"/>
        <end position="11"/>
    </location>
</feature>
<keyword evidence="3" id="KW-1185">Reference proteome</keyword>
<gene>
    <name evidence="2" type="ORF">E2C01_094720</name>
</gene>
<feature type="region of interest" description="Disordered" evidence="1">
    <location>
        <begin position="1"/>
        <end position="27"/>
    </location>
</feature>
<comment type="caution">
    <text evidence="2">The sequence shown here is derived from an EMBL/GenBank/DDBJ whole genome shotgun (WGS) entry which is preliminary data.</text>
</comment>
<protein>
    <submittedName>
        <fullName evidence="2">Uncharacterized protein</fullName>
    </submittedName>
</protein>
<name>A0A5B7JXM7_PORTR</name>
<dbReference type="AlphaFoldDB" id="A0A5B7JXM7"/>
<accession>A0A5B7JXM7</accession>
<dbReference type="Proteomes" id="UP000324222">
    <property type="component" value="Unassembled WGS sequence"/>
</dbReference>
<sequence length="63" mass="6741">MKGIHKTETKPVTELVQEGGDHDGGHQHVSVLRRQHLGVSTGLSQHCAAVITASLSLLLDKMS</sequence>
<proteinExistence type="predicted"/>
<evidence type="ECO:0000313" key="3">
    <source>
        <dbReference type="Proteomes" id="UP000324222"/>
    </source>
</evidence>
<evidence type="ECO:0000256" key="1">
    <source>
        <dbReference type="SAM" id="MobiDB-lite"/>
    </source>
</evidence>
<reference evidence="2 3" key="1">
    <citation type="submission" date="2019-05" db="EMBL/GenBank/DDBJ databases">
        <title>Another draft genome of Portunus trituberculatus and its Hox gene families provides insights of decapod evolution.</title>
        <authorList>
            <person name="Jeong J.-H."/>
            <person name="Song I."/>
            <person name="Kim S."/>
            <person name="Choi T."/>
            <person name="Kim D."/>
            <person name="Ryu S."/>
            <person name="Kim W."/>
        </authorList>
    </citation>
    <scope>NUCLEOTIDE SEQUENCE [LARGE SCALE GENOMIC DNA]</scope>
    <source>
        <tissue evidence="2">Muscle</tissue>
    </source>
</reference>
<organism evidence="2 3">
    <name type="scientific">Portunus trituberculatus</name>
    <name type="common">Swimming crab</name>
    <name type="synonym">Neptunus trituberculatus</name>
    <dbReference type="NCBI Taxonomy" id="210409"/>
    <lineage>
        <taxon>Eukaryota</taxon>
        <taxon>Metazoa</taxon>
        <taxon>Ecdysozoa</taxon>
        <taxon>Arthropoda</taxon>
        <taxon>Crustacea</taxon>
        <taxon>Multicrustacea</taxon>
        <taxon>Malacostraca</taxon>
        <taxon>Eumalacostraca</taxon>
        <taxon>Eucarida</taxon>
        <taxon>Decapoda</taxon>
        <taxon>Pleocyemata</taxon>
        <taxon>Brachyura</taxon>
        <taxon>Eubrachyura</taxon>
        <taxon>Portunoidea</taxon>
        <taxon>Portunidae</taxon>
        <taxon>Portuninae</taxon>
        <taxon>Portunus</taxon>
    </lineage>
</organism>
<dbReference type="EMBL" id="VSRR010117815">
    <property type="protein sequence ID" value="MPC99315.1"/>
    <property type="molecule type" value="Genomic_DNA"/>
</dbReference>